<dbReference type="EnsemblPlants" id="ORGLA05G0148900.1">
    <property type="protein sequence ID" value="ORGLA05G0148900.1"/>
    <property type="gene ID" value="ORGLA05G0148900"/>
</dbReference>
<accession>I1PVU1</accession>
<name>I1PVU1_ORYGL</name>
<dbReference type="Gramene" id="ORGLA05G0148900.1">
    <property type="protein sequence ID" value="ORGLA05G0148900.1"/>
    <property type="gene ID" value="ORGLA05G0148900"/>
</dbReference>
<dbReference type="Proteomes" id="UP000007306">
    <property type="component" value="Chromosome 5"/>
</dbReference>
<dbReference type="HOGENOM" id="CLU_3017501_0_0_1"/>
<reference evidence="1 2" key="2">
    <citation type="submission" date="2018-04" db="EMBL/GenBank/DDBJ databases">
        <title>OglaRS2 (Oryza glaberrima Reference Sequence Version 2).</title>
        <authorList>
            <person name="Zhang J."/>
            <person name="Kudrna D."/>
            <person name="Lee S."/>
            <person name="Talag J."/>
            <person name="Rajasekar S."/>
            <person name="Wing R.A."/>
        </authorList>
    </citation>
    <scope>NUCLEOTIDE SEQUENCE [LARGE SCALE GENOMIC DNA]</scope>
    <source>
        <strain evidence="1 2">cv. IRGC 96717</strain>
    </source>
</reference>
<keyword evidence="2" id="KW-1185">Reference proteome</keyword>
<dbReference type="AlphaFoldDB" id="I1PVU1"/>
<protein>
    <submittedName>
        <fullName evidence="1">Uncharacterized protein</fullName>
    </submittedName>
</protein>
<organism evidence="1 2">
    <name type="scientific">Oryza glaberrima</name>
    <name type="common">African rice</name>
    <dbReference type="NCBI Taxonomy" id="4538"/>
    <lineage>
        <taxon>Eukaryota</taxon>
        <taxon>Viridiplantae</taxon>
        <taxon>Streptophyta</taxon>
        <taxon>Embryophyta</taxon>
        <taxon>Tracheophyta</taxon>
        <taxon>Spermatophyta</taxon>
        <taxon>Magnoliopsida</taxon>
        <taxon>Liliopsida</taxon>
        <taxon>Poales</taxon>
        <taxon>Poaceae</taxon>
        <taxon>BOP clade</taxon>
        <taxon>Oryzoideae</taxon>
        <taxon>Oryzeae</taxon>
        <taxon>Oryzinae</taxon>
        <taxon>Oryza</taxon>
    </lineage>
</organism>
<evidence type="ECO:0000313" key="1">
    <source>
        <dbReference type="EnsemblPlants" id="ORGLA05G0148900.1"/>
    </source>
</evidence>
<reference evidence="1" key="1">
    <citation type="submission" date="2015-06" db="UniProtKB">
        <authorList>
            <consortium name="EnsemblPlants"/>
        </authorList>
    </citation>
    <scope>IDENTIFICATION</scope>
</reference>
<evidence type="ECO:0000313" key="2">
    <source>
        <dbReference type="Proteomes" id="UP000007306"/>
    </source>
</evidence>
<sequence>MASPRDASSLLLAGLLAGAYQNYIDFRSNTVDSRFLSHMLSRYTVITGSSNRDSPQ</sequence>
<proteinExistence type="predicted"/>